<evidence type="ECO:0000256" key="3">
    <source>
        <dbReference type="ARBA" id="ARBA00022833"/>
    </source>
</evidence>
<evidence type="ECO:0000313" key="9">
    <source>
        <dbReference type="WBParaSite" id="ECPE_0000000301-mRNA-1"/>
    </source>
</evidence>
<evidence type="ECO:0000259" key="6">
    <source>
        <dbReference type="Pfam" id="PF02318"/>
    </source>
</evidence>
<dbReference type="InterPro" id="IPR041282">
    <property type="entry name" value="FYVE_2"/>
</dbReference>
<feature type="compositionally biased region" description="Polar residues" evidence="4">
    <location>
        <begin position="202"/>
        <end position="212"/>
    </location>
</feature>
<keyword evidence="3" id="KW-0862">Zinc</keyword>
<dbReference type="InterPro" id="IPR011011">
    <property type="entry name" value="Znf_FYVE_PHD"/>
</dbReference>
<feature type="domain" description="FYVE zinc finger" evidence="5">
    <location>
        <begin position="9"/>
        <end position="45"/>
    </location>
</feature>
<sequence>MKQDSAPQNRNECALCKQEFGRLINLPHICSDCGRYVCSACSVELPVRMTHQSKFVTGNRTWVPITSSTTSLNLTPIRGFMPAGRTRHTSEHLSDTSGRGTGTGPFRVYLPNTGRPNSASLISSGQQWIEQLRWRHRSRQDGTQTAVCKICREAREIWKRSGAWFYKTLPRSQMASCPTSPTGLTRTPAHANSPTDLVGPSQPLSETDNNEWVQLQPRSERSVCDRNGNFCKQCVTAQPHTVCTIRETDFNSFIVR</sequence>
<evidence type="ECO:0000256" key="1">
    <source>
        <dbReference type="ARBA" id="ARBA00022723"/>
    </source>
</evidence>
<evidence type="ECO:0000256" key="4">
    <source>
        <dbReference type="SAM" id="MobiDB-lite"/>
    </source>
</evidence>
<accession>A0A182ZZ69</accession>
<feature type="domain" description="FYVE-type zinc finger" evidence="6">
    <location>
        <begin position="140"/>
        <end position="168"/>
    </location>
</feature>
<evidence type="ECO:0000256" key="2">
    <source>
        <dbReference type="ARBA" id="ARBA00022771"/>
    </source>
</evidence>
<protein>
    <submittedName>
        <fullName evidence="9">FYVE-type domain-containing protein</fullName>
    </submittedName>
</protein>
<feature type="compositionally biased region" description="Polar residues" evidence="4">
    <location>
        <begin position="176"/>
        <end position="195"/>
    </location>
</feature>
<dbReference type="PANTHER" id="PTHR45729:SF6">
    <property type="entry name" value="RABPHILIN, ISOFORM A"/>
    <property type="match status" value="1"/>
</dbReference>
<dbReference type="InterPro" id="IPR013083">
    <property type="entry name" value="Znf_RING/FYVE/PHD"/>
</dbReference>
<dbReference type="InterPro" id="IPR043566">
    <property type="entry name" value="Rabphilin/DOC2/Noc2"/>
</dbReference>
<feature type="region of interest" description="Disordered" evidence="4">
    <location>
        <begin position="176"/>
        <end position="212"/>
    </location>
</feature>
<reference evidence="7 8" key="2">
    <citation type="submission" date="2018-11" db="EMBL/GenBank/DDBJ databases">
        <authorList>
            <consortium name="Pathogen Informatics"/>
        </authorList>
    </citation>
    <scope>NUCLEOTIDE SEQUENCE [LARGE SCALE GENOMIC DNA]</scope>
    <source>
        <strain evidence="7 8">Egypt</strain>
    </source>
</reference>
<keyword evidence="2" id="KW-0863">Zinc-finger</keyword>
<evidence type="ECO:0000313" key="7">
    <source>
        <dbReference type="EMBL" id="VDP13599.1"/>
    </source>
</evidence>
<dbReference type="Pfam" id="PF02318">
    <property type="entry name" value="FYVE_2"/>
    <property type="match status" value="1"/>
</dbReference>
<gene>
    <name evidence="7" type="ORF">ECPE_LOCUS4</name>
</gene>
<dbReference type="GO" id="GO:0008270">
    <property type="term" value="F:zinc ion binding"/>
    <property type="evidence" value="ECO:0007669"/>
    <property type="project" value="UniProtKB-KW"/>
</dbReference>
<dbReference type="InterPro" id="IPR000306">
    <property type="entry name" value="Znf_FYVE"/>
</dbReference>
<reference evidence="9" key="1">
    <citation type="submission" date="2016-06" db="UniProtKB">
        <authorList>
            <consortium name="WormBaseParasite"/>
        </authorList>
    </citation>
    <scope>IDENTIFICATION</scope>
</reference>
<dbReference type="Gene3D" id="3.30.40.10">
    <property type="entry name" value="Zinc/RING finger domain, C3HC4 (zinc finger)"/>
    <property type="match status" value="1"/>
</dbReference>
<dbReference type="PANTHER" id="PTHR45729">
    <property type="entry name" value="RABPHILIN, ISOFORM A"/>
    <property type="match status" value="1"/>
</dbReference>
<dbReference type="GO" id="GO:0006887">
    <property type="term" value="P:exocytosis"/>
    <property type="evidence" value="ECO:0007669"/>
    <property type="project" value="TreeGrafter"/>
</dbReference>
<dbReference type="Proteomes" id="UP000272942">
    <property type="component" value="Unassembled WGS sequence"/>
</dbReference>
<organism evidence="9">
    <name type="scientific">Echinostoma caproni</name>
    <dbReference type="NCBI Taxonomy" id="27848"/>
    <lineage>
        <taxon>Eukaryota</taxon>
        <taxon>Metazoa</taxon>
        <taxon>Spiralia</taxon>
        <taxon>Lophotrochozoa</taxon>
        <taxon>Platyhelminthes</taxon>
        <taxon>Trematoda</taxon>
        <taxon>Digenea</taxon>
        <taxon>Plagiorchiida</taxon>
        <taxon>Echinostomata</taxon>
        <taxon>Echinostomatoidea</taxon>
        <taxon>Echinostomatidae</taxon>
        <taxon>Echinostoma</taxon>
    </lineage>
</organism>
<dbReference type="OrthoDB" id="270970at2759"/>
<name>A0A182ZZ69_9TREM</name>
<keyword evidence="8" id="KW-1185">Reference proteome</keyword>
<feature type="region of interest" description="Disordered" evidence="4">
    <location>
        <begin position="83"/>
        <end position="103"/>
    </location>
</feature>
<evidence type="ECO:0000313" key="8">
    <source>
        <dbReference type="Proteomes" id="UP000272942"/>
    </source>
</evidence>
<keyword evidence="1" id="KW-0479">Metal-binding</keyword>
<dbReference type="Pfam" id="PF01363">
    <property type="entry name" value="FYVE"/>
    <property type="match status" value="1"/>
</dbReference>
<dbReference type="EMBL" id="UZAN01000005">
    <property type="protein sequence ID" value="VDP13599.1"/>
    <property type="molecule type" value="Genomic_DNA"/>
</dbReference>
<evidence type="ECO:0000259" key="5">
    <source>
        <dbReference type="Pfam" id="PF01363"/>
    </source>
</evidence>
<dbReference type="WBParaSite" id="ECPE_0000000301-mRNA-1">
    <property type="protein sequence ID" value="ECPE_0000000301-mRNA-1"/>
    <property type="gene ID" value="ECPE_0000000301"/>
</dbReference>
<dbReference type="SUPFAM" id="SSF57903">
    <property type="entry name" value="FYVE/PHD zinc finger"/>
    <property type="match status" value="1"/>
</dbReference>
<dbReference type="AlphaFoldDB" id="A0A182ZZ69"/>
<proteinExistence type="predicted"/>